<dbReference type="EMBL" id="ML208618">
    <property type="protein sequence ID" value="TFK61932.1"/>
    <property type="molecule type" value="Genomic_DNA"/>
</dbReference>
<accession>A0ACD3A8M0</accession>
<reference evidence="1 2" key="1">
    <citation type="journal article" date="2019" name="Nat. Ecol. Evol.">
        <title>Megaphylogeny resolves global patterns of mushroom evolution.</title>
        <authorList>
            <person name="Varga T."/>
            <person name="Krizsan K."/>
            <person name="Foldi C."/>
            <person name="Dima B."/>
            <person name="Sanchez-Garcia M."/>
            <person name="Sanchez-Ramirez S."/>
            <person name="Szollosi G.J."/>
            <person name="Szarkandi J.G."/>
            <person name="Papp V."/>
            <person name="Albert L."/>
            <person name="Andreopoulos W."/>
            <person name="Angelini C."/>
            <person name="Antonin V."/>
            <person name="Barry K.W."/>
            <person name="Bougher N.L."/>
            <person name="Buchanan P."/>
            <person name="Buyck B."/>
            <person name="Bense V."/>
            <person name="Catcheside P."/>
            <person name="Chovatia M."/>
            <person name="Cooper J."/>
            <person name="Damon W."/>
            <person name="Desjardin D."/>
            <person name="Finy P."/>
            <person name="Geml J."/>
            <person name="Haridas S."/>
            <person name="Hughes K."/>
            <person name="Justo A."/>
            <person name="Karasinski D."/>
            <person name="Kautmanova I."/>
            <person name="Kiss B."/>
            <person name="Kocsube S."/>
            <person name="Kotiranta H."/>
            <person name="LaButti K.M."/>
            <person name="Lechner B.E."/>
            <person name="Liimatainen K."/>
            <person name="Lipzen A."/>
            <person name="Lukacs Z."/>
            <person name="Mihaltcheva S."/>
            <person name="Morgado L.N."/>
            <person name="Niskanen T."/>
            <person name="Noordeloos M.E."/>
            <person name="Ohm R.A."/>
            <person name="Ortiz-Santana B."/>
            <person name="Ovrebo C."/>
            <person name="Racz N."/>
            <person name="Riley R."/>
            <person name="Savchenko A."/>
            <person name="Shiryaev A."/>
            <person name="Soop K."/>
            <person name="Spirin V."/>
            <person name="Szebenyi C."/>
            <person name="Tomsovsky M."/>
            <person name="Tulloss R.E."/>
            <person name="Uehling J."/>
            <person name="Grigoriev I.V."/>
            <person name="Vagvolgyi C."/>
            <person name="Papp T."/>
            <person name="Martin F.M."/>
            <person name="Miettinen O."/>
            <person name="Hibbett D.S."/>
            <person name="Nagy L.G."/>
        </authorList>
    </citation>
    <scope>NUCLEOTIDE SEQUENCE [LARGE SCALE GENOMIC DNA]</scope>
    <source>
        <strain evidence="1 2">NL-1719</strain>
    </source>
</reference>
<keyword evidence="2" id="KW-1185">Reference proteome</keyword>
<evidence type="ECO:0000313" key="1">
    <source>
        <dbReference type="EMBL" id="TFK61932.1"/>
    </source>
</evidence>
<gene>
    <name evidence="1" type="ORF">BDN72DRAFT_849211</name>
</gene>
<protein>
    <submittedName>
        <fullName evidence="1">Uncharacterized protein</fullName>
    </submittedName>
</protein>
<proteinExistence type="predicted"/>
<evidence type="ECO:0000313" key="2">
    <source>
        <dbReference type="Proteomes" id="UP000308600"/>
    </source>
</evidence>
<dbReference type="Proteomes" id="UP000308600">
    <property type="component" value="Unassembled WGS sequence"/>
</dbReference>
<organism evidence="1 2">
    <name type="scientific">Pluteus cervinus</name>
    <dbReference type="NCBI Taxonomy" id="181527"/>
    <lineage>
        <taxon>Eukaryota</taxon>
        <taxon>Fungi</taxon>
        <taxon>Dikarya</taxon>
        <taxon>Basidiomycota</taxon>
        <taxon>Agaricomycotina</taxon>
        <taxon>Agaricomycetes</taxon>
        <taxon>Agaricomycetidae</taxon>
        <taxon>Agaricales</taxon>
        <taxon>Pluteineae</taxon>
        <taxon>Pluteaceae</taxon>
        <taxon>Pluteus</taxon>
    </lineage>
</organism>
<name>A0ACD3A8M0_9AGAR</name>
<sequence>MACPRNNDTTRLPRFDFSSKNQRPHWAIRIPHSKDGYEGIGKKIQVVGSPYTGFKLEIQYNVLFADSVINPDRCSIHYFPLGATDDSNVVDSGSERAVVESVNKGDRFENLSGTIQPPGVSSNLPQGLVTERKFKLFEDLPRVPRCQEWTVMFIQAAVKKGLLLESALQEIVAAKALNPKPPGAEMELGSTTTPQE</sequence>